<dbReference type="Proteomes" id="UP001596391">
    <property type="component" value="Unassembled WGS sequence"/>
</dbReference>
<keyword evidence="9" id="KW-0055">Arginine biosynthesis</keyword>
<dbReference type="Pfam" id="PF02863">
    <property type="entry name" value="Arg_repressor_C"/>
    <property type="match status" value="1"/>
</dbReference>
<dbReference type="Pfam" id="PF01316">
    <property type="entry name" value="Arg_repressor"/>
    <property type="match status" value="1"/>
</dbReference>
<dbReference type="EMBL" id="JBHSWI010000001">
    <property type="protein sequence ID" value="MFC6644527.1"/>
    <property type="molecule type" value="Genomic_DNA"/>
</dbReference>
<evidence type="ECO:0000256" key="9">
    <source>
        <dbReference type="HAMAP-Rule" id="MF_00173"/>
    </source>
</evidence>
<dbReference type="InterPro" id="IPR036251">
    <property type="entry name" value="Arg_repress_C_sf"/>
</dbReference>
<protein>
    <recommendedName>
        <fullName evidence="4 9">Arginine repressor</fullName>
    </recommendedName>
</protein>
<evidence type="ECO:0000259" key="10">
    <source>
        <dbReference type="Pfam" id="PF01316"/>
    </source>
</evidence>
<evidence type="ECO:0000259" key="11">
    <source>
        <dbReference type="Pfam" id="PF02863"/>
    </source>
</evidence>
<comment type="pathway">
    <text evidence="2 9">Amino-acid biosynthesis; L-arginine biosynthesis [regulation].</text>
</comment>
<evidence type="ECO:0000313" key="12">
    <source>
        <dbReference type="EMBL" id="MFC6644527.1"/>
    </source>
</evidence>
<evidence type="ECO:0000256" key="4">
    <source>
        <dbReference type="ARBA" id="ARBA00021148"/>
    </source>
</evidence>
<keyword evidence="9" id="KW-0028">Amino-acid biosynthesis</keyword>
<evidence type="ECO:0000256" key="6">
    <source>
        <dbReference type="ARBA" id="ARBA00023015"/>
    </source>
</evidence>
<dbReference type="PANTHER" id="PTHR34471:SF1">
    <property type="entry name" value="ARGININE REPRESSOR"/>
    <property type="match status" value="1"/>
</dbReference>
<keyword evidence="9" id="KW-0678">Repressor</keyword>
<dbReference type="Gene3D" id="3.30.1360.40">
    <property type="match status" value="1"/>
</dbReference>
<dbReference type="SUPFAM" id="SSF46785">
    <property type="entry name" value="Winged helix' DNA-binding domain"/>
    <property type="match status" value="1"/>
</dbReference>
<dbReference type="HAMAP" id="MF_00173">
    <property type="entry name" value="Arg_repressor"/>
    <property type="match status" value="1"/>
</dbReference>
<comment type="caution">
    <text evidence="12">The sequence shown here is derived from an EMBL/GenBank/DDBJ whole genome shotgun (WGS) entry which is preliminary data.</text>
</comment>
<gene>
    <name evidence="9" type="primary">argR</name>
    <name evidence="12" type="ORF">ACFQBQ_02765</name>
</gene>
<keyword evidence="13" id="KW-1185">Reference proteome</keyword>
<comment type="subcellular location">
    <subcellularLocation>
        <location evidence="1 9">Cytoplasm</location>
    </subcellularLocation>
</comment>
<dbReference type="SUPFAM" id="SSF55252">
    <property type="entry name" value="C-terminal domain of arginine repressor"/>
    <property type="match status" value="1"/>
</dbReference>
<dbReference type="PANTHER" id="PTHR34471">
    <property type="entry name" value="ARGININE REPRESSOR"/>
    <property type="match status" value="1"/>
</dbReference>
<sequence>MKNQRHGVIRDLLIKAQVENQDVLRRKLAQRGIHVTQATLSRDIKELNLLKGPAGYALPESFAVPEEDDDEPELADVLGNFGLEVRQAQNLLVFLTTTGGAQPIAAHIDYEDWTEVVGTVAGDNTVLIICPDNKQATALKARLDGYIG</sequence>
<evidence type="ECO:0000256" key="2">
    <source>
        <dbReference type="ARBA" id="ARBA00005040"/>
    </source>
</evidence>
<accession>A0ABW1Z7Q2</accession>
<dbReference type="InterPro" id="IPR036390">
    <property type="entry name" value="WH_DNA-bd_sf"/>
</dbReference>
<dbReference type="InterPro" id="IPR020899">
    <property type="entry name" value="Arg_repress_C"/>
</dbReference>
<dbReference type="InterPro" id="IPR036388">
    <property type="entry name" value="WH-like_DNA-bd_sf"/>
</dbReference>
<feature type="domain" description="Arginine repressor C-terminal" evidence="11">
    <location>
        <begin position="80"/>
        <end position="143"/>
    </location>
</feature>
<dbReference type="PRINTS" id="PR01467">
    <property type="entry name" value="ARGREPRESSOR"/>
</dbReference>
<keyword evidence="5 9" id="KW-0963">Cytoplasm</keyword>
<dbReference type="InterPro" id="IPR001669">
    <property type="entry name" value="Arg_repress"/>
</dbReference>
<name>A0ABW1Z7Q2_9BACT</name>
<evidence type="ECO:0000256" key="3">
    <source>
        <dbReference type="ARBA" id="ARBA00008316"/>
    </source>
</evidence>
<keyword evidence="7 9" id="KW-0238">DNA-binding</keyword>
<evidence type="ECO:0000256" key="1">
    <source>
        <dbReference type="ARBA" id="ARBA00004496"/>
    </source>
</evidence>
<dbReference type="InterPro" id="IPR020900">
    <property type="entry name" value="Arg_repress_DNA-bd"/>
</dbReference>
<evidence type="ECO:0000256" key="5">
    <source>
        <dbReference type="ARBA" id="ARBA00022490"/>
    </source>
</evidence>
<reference evidence="13" key="1">
    <citation type="journal article" date="2019" name="Int. J. Syst. Evol. Microbiol.">
        <title>The Global Catalogue of Microorganisms (GCM) 10K type strain sequencing project: providing services to taxonomists for standard genome sequencing and annotation.</title>
        <authorList>
            <consortium name="The Broad Institute Genomics Platform"/>
            <consortium name="The Broad Institute Genome Sequencing Center for Infectious Disease"/>
            <person name="Wu L."/>
            <person name="Ma J."/>
        </authorList>
    </citation>
    <scope>NUCLEOTIDE SEQUENCE [LARGE SCALE GENOMIC DNA]</scope>
    <source>
        <strain evidence="13">CGMCC 1.16026</strain>
    </source>
</reference>
<evidence type="ECO:0000313" key="13">
    <source>
        <dbReference type="Proteomes" id="UP001596391"/>
    </source>
</evidence>
<proteinExistence type="inferred from homology"/>
<dbReference type="RefSeq" id="WP_263372459.1">
    <property type="nucleotide sequence ID" value="NZ_JAGSYD010000005.1"/>
</dbReference>
<evidence type="ECO:0000256" key="8">
    <source>
        <dbReference type="ARBA" id="ARBA00023163"/>
    </source>
</evidence>
<organism evidence="12 13">
    <name type="scientific">Granulicella cerasi</name>
    <dbReference type="NCBI Taxonomy" id="741063"/>
    <lineage>
        <taxon>Bacteria</taxon>
        <taxon>Pseudomonadati</taxon>
        <taxon>Acidobacteriota</taxon>
        <taxon>Terriglobia</taxon>
        <taxon>Terriglobales</taxon>
        <taxon>Acidobacteriaceae</taxon>
        <taxon>Granulicella</taxon>
    </lineage>
</organism>
<comment type="function">
    <text evidence="9">Regulates arginine biosynthesis genes.</text>
</comment>
<keyword evidence="8 9" id="KW-0804">Transcription</keyword>
<feature type="domain" description="Arginine repressor DNA-binding" evidence="10">
    <location>
        <begin position="2"/>
        <end position="53"/>
    </location>
</feature>
<comment type="similarity">
    <text evidence="3 9">Belongs to the ArgR family.</text>
</comment>
<evidence type="ECO:0000256" key="7">
    <source>
        <dbReference type="ARBA" id="ARBA00023125"/>
    </source>
</evidence>
<keyword evidence="6 9" id="KW-0805">Transcription regulation</keyword>
<dbReference type="Gene3D" id="1.10.10.10">
    <property type="entry name" value="Winged helix-like DNA-binding domain superfamily/Winged helix DNA-binding domain"/>
    <property type="match status" value="1"/>
</dbReference>